<feature type="binding site" evidence="17">
    <location>
        <position position="244"/>
    </location>
    <ligand>
        <name>Ca(2+)</name>
        <dbReference type="ChEBI" id="CHEBI:29108"/>
        <label>2</label>
    </ligand>
</feature>
<dbReference type="InterPro" id="IPR002016">
    <property type="entry name" value="Haem_peroxidase"/>
</dbReference>
<dbReference type="PROSITE" id="PS50873">
    <property type="entry name" value="PEROXIDASE_4"/>
    <property type="match status" value="1"/>
</dbReference>
<evidence type="ECO:0000256" key="20">
    <source>
        <dbReference type="RuleBase" id="RU362060"/>
    </source>
</evidence>
<keyword evidence="5 20" id="KW-0575">Peroxidase</keyword>
<feature type="disulfide bond" evidence="19">
    <location>
        <begin position="124"/>
        <end position="317"/>
    </location>
</feature>
<evidence type="ECO:0000256" key="19">
    <source>
        <dbReference type="PIRSR" id="PIRSR600823-5"/>
    </source>
</evidence>
<keyword evidence="13" id="KW-0325">Glycoprotein</keyword>
<sequence>MASYNIFLLVLVASGAFMILEAKGKLSLSPTHYSSTCPNVLSIVKKAVIEAINKETRIGASLLRLHFHDCFVNGCDASILLDDIPGSFVGEKTANPNNNSVRGFEVVDDIKAKLEKACPGVVSCADILALAALDSVVYLGGPSWEVSLGRKDSTTANITAANTFIPPPTSNLSGLVANFSAQGLSFKNMVALSGSHTIGLARCTTFRAHIYNDSNIDSSFAKSLQQICPKVGNNNTLAPLDRQTPTFFDNRYFKNLVKGKGLLHSDQELFNRAAADSLVEKYATNQEIFFEDFAKGMVRMSRIKPLTGSEGEIRKNCRKAN</sequence>
<evidence type="ECO:0000256" key="9">
    <source>
        <dbReference type="ARBA" id="ARBA00022837"/>
    </source>
</evidence>
<comment type="similarity">
    <text evidence="20">Belongs to the peroxidase family. Classical plant (class III) peroxidase subfamily.</text>
</comment>
<feature type="binding site" evidence="17">
    <location>
        <position position="241"/>
    </location>
    <ligand>
        <name>Ca(2+)</name>
        <dbReference type="ChEBI" id="CHEBI:29108"/>
        <label>2</label>
    </ligand>
</feature>
<dbReference type="EMBL" id="LRBV02000008">
    <property type="status" value="NOT_ANNOTATED_CDS"/>
    <property type="molecule type" value="Genomic_DNA"/>
</dbReference>
<dbReference type="Gramene" id="QL08p064340:mrna">
    <property type="protein sequence ID" value="QL08p064340:mrna"/>
    <property type="gene ID" value="QL08p064340"/>
</dbReference>
<dbReference type="InterPro" id="IPR033905">
    <property type="entry name" value="Secretory_peroxidase"/>
</dbReference>
<dbReference type="Proteomes" id="UP000594261">
    <property type="component" value="Chromosome 8"/>
</dbReference>
<protein>
    <recommendedName>
        <fullName evidence="3 20">Peroxidase</fullName>
        <ecNumber evidence="3 20">1.11.1.7</ecNumber>
    </recommendedName>
</protein>
<feature type="binding site" evidence="17">
    <location>
        <position position="76"/>
    </location>
    <ligand>
        <name>Ca(2+)</name>
        <dbReference type="ChEBI" id="CHEBI:29108"/>
        <label>1</label>
    </ligand>
</feature>
<feature type="binding site" evidence="17">
    <location>
        <position position="74"/>
    </location>
    <ligand>
        <name>Ca(2+)</name>
        <dbReference type="ChEBI" id="CHEBI:29108"/>
        <label>1</label>
    </ligand>
</feature>
<evidence type="ECO:0000313" key="22">
    <source>
        <dbReference type="EnsemblPlants" id="QL08p064340:mrna"/>
    </source>
</evidence>
<evidence type="ECO:0000259" key="21">
    <source>
        <dbReference type="PROSITE" id="PS50873"/>
    </source>
</evidence>
<dbReference type="KEGG" id="qlo:115954749"/>
<evidence type="ECO:0000256" key="1">
    <source>
        <dbReference type="ARBA" id="ARBA00000189"/>
    </source>
</evidence>
<dbReference type="GO" id="GO:0006979">
    <property type="term" value="P:response to oxidative stress"/>
    <property type="evidence" value="ECO:0007669"/>
    <property type="project" value="UniProtKB-UniRule"/>
</dbReference>
<dbReference type="GO" id="GO:0005576">
    <property type="term" value="C:extracellular region"/>
    <property type="evidence" value="ECO:0007669"/>
    <property type="project" value="UniProtKB-SubCell"/>
</dbReference>
<feature type="binding site" evidence="17">
    <location>
        <position position="78"/>
    </location>
    <ligand>
        <name>Ca(2+)</name>
        <dbReference type="ChEBI" id="CHEBI:29108"/>
        <label>1</label>
    </ligand>
</feature>
<comment type="catalytic activity">
    <reaction evidence="1 20">
        <text>2 a phenolic donor + H2O2 = 2 a phenolic radical donor + 2 H2O</text>
        <dbReference type="Rhea" id="RHEA:56136"/>
        <dbReference type="ChEBI" id="CHEBI:15377"/>
        <dbReference type="ChEBI" id="CHEBI:16240"/>
        <dbReference type="ChEBI" id="CHEBI:139520"/>
        <dbReference type="ChEBI" id="CHEBI:139521"/>
        <dbReference type="EC" id="1.11.1.7"/>
    </reaction>
</comment>
<dbReference type="Pfam" id="PF00141">
    <property type="entry name" value="peroxidase"/>
    <property type="match status" value="1"/>
</dbReference>
<dbReference type="AlphaFoldDB" id="A0A7N2MEX6"/>
<comment type="subcellular location">
    <subcellularLocation>
        <location evidence="20">Secreted</location>
    </subcellularLocation>
</comment>
<dbReference type="Gene3D" id="1.10.520.10">
    <property type="match status" value="1"/>
</dbReference>
<gene>
    <name evidence="22" type="primary">LOC115954749</name>
</gene>
<dbReference type="FunFam" id="1.10.420.10:FF:000001">
    <property type="entry name" value="Peroxidase"/>
    <property type="match status" value="1"/>
</dbReference>
<dbReference type="GO" id="GO:0046872">
    <property type="term" value="F:metal ion binding"/>
    <property type="evidence" value="ECO:0007669"/>
    <property type="project" value="UniProtKB-UniRule"/>
</dbReference>
<accession>A0A7N2MEX6</accession>
<feature type="binding site" evidence="17">
    <location>
        <position position="72"/>
    </location>
    <ligand>
        <name>Ca(2+)</name>
        <dbReference type="ChEBI" id="CHEBI:29108"/>
        <label>1</label>
    </ligand>
</feature>
<keyword evidence="23" id="KW-1185">Reference proteome</keyword>
<reference evidence="22" key="2">
    <citation type="submission" date="2021-01" db="UniProtKB">
        <authorList>
            <consortium name="EnsemblPlants"/>
        </authorList>
    </citation>
    <scope>IDENTIFICATION</scope>
</reference>
<evidence type="ECO:0000313" key="23">
    <source>
        <dbReference type="Proteomes" id="UP000594261"/>
    </source>
</evidence>
<evidence type="ECO:0000256" key="15">
    <source>
        <dbReference type="PIRSR" id="PIRSR600823-1"/>
    </source>
</evidence>
<dbReference type="GO" id="GO:0042744">
    <property type="term" value="P:hydrogen peroxide catabolic process"/>
    <property type="evidence" value="ECO:0007669"/>
    <property type="project" value="UniProtKB-KW"/>
</dbReference>
<feature type="active site" description="Proton acceptor" evidence="15">
    <location>
        <position position="68"/>
    </location>
</feature>
<name>A0A7N2MEX6_QUELO</name>
<dbReference type="EnsemblPlants" id="QL08p064340:mrna">
    <property type="protein sequence ID" value="QL08p064340:mrna"/>
    <property type="gene ID" value="QL08p064340"/>
</dbReference>
<keyword evidence="11 17" id="KW-0408">Iron</keyword>
<dbReference type="OMA" id="YSSKCPK"/>
<evidence type="ECO:0000256" key="4">
    <source>
        <dbReference type="ARBA" id="ARBA00022525"/>
    </source>
</evidence>
<dbReference type="Gene3D" id="1.10.420.10">
    <property type="entry name" value="Peroxidase, domain 2"/>
    <property type="match status" value="1"/>
</dbReference>
<feature type="binding site" evidence="17">
    <location>
        <position position="69"/>
    </location>
    <ligand>
        <name>Ca(2+)</name>
        <dbReference type="ChEBI" id="CHEBI:29108"/>
        <label>1</label>
    </ligand>
</feature>
<evidence type="ECO:0000256" key="11">
    <source>
        <dbReference type="ARBA" id="ARBA00023004"/>
    </source>
</evidence>
<proteinExistence type="inferred from homology"/>
<comment type="function">
    <text evidence="2">Removal of H(2)O(2), oxidation of toxic reductants, biosynthesis and degradation of lignin, suberization, auxin catabolism, response to environmental stresses such as wounding, pathogen attack and oxidative stress. These functions might be dependent on each isozyme/isoform in each plant tissue.</text>
</comment>
<dbReference type="GO" id="GO:0140825">
    <property type="term" value="F:lactoperoxidase activity"/>
    <property type="evidence" value="ECO:0007669"/>
    <property type="project" value="UniProtKB-EC"/>
</dbReference>
<keyword evidence="14 20" id="KW-0376">Hydrogen peroxide</keyword>
<evidence type="ECO:0000256" key="3">
    <source>
        <dbReference type="ARBA" id="ARBA00012313"/>
    </source>
</evidence>
<dbReference type="PANTHER" id="PTHR31388:SF264">
    <property type="entry name" value="PEROXIDASE 59"/>
    <property type="match status" value="1"/>
</dbReference>
<dbReference type="PROSITE" id="PS00436">
    <property type="entry name" value="PEROXIDASE_2"/>
    <property type="match status" value="1"/>
</dbReference>
<feature type="disulfide bond" evidence="19">
    <location>
        <begin position="37"/>
        <end position="118"/>
    </location>
</feature>
<feature type="binding site" description="axial binding residue" evidence="17">
    <location>
        <position position="196"/>
    </location>
    <ligand>
        <name>heme b</name>
        <dbReference type="ChEBI" id="CHEBI:60344"/>
    </ligand>
    <ligandPart>
        <name>Fe</name>
        <dbReference type="ChEBI" id="CHEBI:18248"/>
    </ligandPart>
</feature>
<comment type="cofactor">
    <cofactor evidence="17 20">
        <name>heme b</name>
        <dbReference type="ChEBI" id="CHEBI:60344"/>
    </cofactor>
    <text evidence="17 20">Binds 1 heme b (iron(II)-protoporphyrin IX) group per subunit.</text>
</comment>
<dbReference type="InParanoid" id="A0A7N2MEX6"/>
<keyword evidence="12 19" id="KW-1015">Disulfide bond</keyword>
<evidence type="ECO:0000256" key="17">
    <source>
        <dbReference type="PIRSR" id="PIRSR600823-3"/>
    </source>
</evidence>
<keyword evidence="4 20" id="KW-0964">Secreted</keyword>
<keyword evidence="6 20" id="KW-0349">Heme</keyword>
<dbReference type="SUPFAM" id="SSF48113">
    <property type="entry name" value="Heme-dependent peroxidases"/>
    <property type="match status" value="1"/>
</dbReference>
<feature type="binding site" evidence="16">
    <location>
        <position position="166"/>
    </location>
    <ligand>
        <name>substrate</name>
    </ligand>
</feature>
<feature type="domain" description="Plant heme peroxidase family profile" evidence="21">
    <location>
        <begin position="27"/>
        <end position="321"/>
    </location>
</feature>
<keyword evidence="7 17" id="KW-0479">Metal-binding</keyword>
<evidence type="ECO:0000256" key="13">
    <source>
        <dbReference type="ARBA" id="ARBA00023180"/>
    </source>
</evidence>
<reference evidence="22 23" key="1">
    <citation type="journal article" date="2016" name="G3 (Bethesda)">
        <title>First Draft Assembly and Annotation of the Genome of a California Endemic Oak Quercus lobata Nee (Fagaceae).</title>
        <authorList>
            <person name="Sork V.L."/>
            <person name="Fitz-Gibbon S.T."/>
            <person name="Puiu D."/>
            <person name="Crepeau M."/>
            <person name="Gugger P.F."/>
            <person name="Sherman R."/>
            <person name="Stevens K."/>
            <person name="Langley C.H."/>
            <person name="Pellegrini M."/>
            <person name="Salzberg S.L."/>
        </authorList>
    </citation>
    <scope>NUCLEOTIDE SEQUENCE [LARGE SCALE GENOMIC DNA]</scope>
    <source>
        <strain evidence="22 23">cv. SW786</strain>
    </source>
</reference>
<dbReference type="InterPro" id="IPR000823">
    <property type="entry name" value="Peroxidase_pln"/>
</dbReference>
<feature type="disulfide bond" evidence="19">
    <location>
        <begin position="70"/>
        <end position="75"/>
    </location>
</feature>
<dbReference type="PRINTS" id="PR00461">
    <property type="entry name" value="PLPEROXIDASE"/>
</dbReference>
<dbReference type="InterPro" id="IPR019794">
    <property type="entry name" value="Peroxidases_AS"/>
</dbReference>
<evidence type="ECO:0000256" key="6">
    <source>
        <dbReference type="ARBA" id="ARBA00022617"/>
    </source>
</evidence>
<comment type="cofactor">
    <cofactor evidence="17 20">
        <name>Ca(2+)</name>
        <dbReference type="ChEBI" id="CHEBI:29108"/>
    </cofactor>
    <text evidence="17 20">Binds 2 calcium ions per subunit.</text>
</comment>
<feature type="binding site" evidence="17">
    <location>
        <position position="91"/>
    </location>
    <ligand>
        <name>Ca(2+)</name>
        <dbReference type="ChEBI" id="CHEBI:29108"/>
        <label>1</label>
    </ligand>
</feature>
<evidence type="ECO:0000256" key="5">
    <source>
        <dbReference type="ARBA" id="ARBA00022559"/>
    </source>
</evidence>
<keyword evidence="10 20" id="KW-0560">Oxidoreductase</keyword>
<dbReference type="OrthoDB" id="2113341at2759"/>
<evidence type="ECO:0000256" key="12">
    <source>
        <dbReference type="ARBA" id="ARBA00023157"/>
    </source>
</evidence>
<keyword evidence="9 17" id="KW-0106">Calcium</keyword>
<dbReference type="RefSeq" id="XP_030928540.1">
    <property type="nucleotide sequence ID" value="XM_031072680.1"/>
</dbReference>
<keyword evidence="8 20" id="KW-0732">Signal</keyword>
<dbReference type="PRINTS" id="PR00458">
    <property type="entry name" value="PEROXIDASE"/>
</dbReference>
<dbReference type="CDD" id="cd00693">
    <property type="entry name" value="secretory_peroxidase"/>
    <property type="match status" value="1"/>
</dbReference>
<feature type="site" description="Transition state stabilizer" evidence="18">
    <location>
        <position position="64"/>
    </location>
</feature>
<evidence type="ECO:0000256" key="16">
    <source>
        <dbReference type="PIRSR" id="PIRSR600823-2"/>
    </source>
</evidence>
<evidence type="ECO:0000256" key="18">
    <source>
        <dbReference type="PIRSR" id="PIRSR600823-4"/>
    </source>
</evidence>
<evidence type="ECO:0000256" key="2">
    <source>
        <dbReference type="ARBA" id="ARBA00002322"/>
    </source>
</evidence>
<feature type="disulfide bond" evidence="19">
    <location>
        <begin position="203"/>
        <end position="228"/>
    </location>
</feature>
<dbReference type="InterPro" id="IPR010255">
    <property type="entry name" value="Haem_peroxidase_sf"/>
</dbReference>
<dbReference type="GO" id="GO:0020037">
    <property type="term" value="F:heme binding"/>
    <property type="evidence" value="ECO:0007669"/>
    <property type="project" value="UniProtKB-UniRule"/>
</dbReference>
<feature type="chain" id="PRO_5029944578" description="Peroxidase" evidence="20">
    <location>
        <begin position="23"/>
        <end position="321"/>
    </location>
</feature>
<evidence type="ECO:0000256" key="8">
    <source>
        <dbReference type="ARBA" id="ARBA00022729"/>
    </source>
</evidence>
<dbReference type="FunFam" id="1.10.520.10:FF:000001">
    <property type="entry name" value="Peroxidase"/>
    <property type="match status" value="1"/>
</dbReference>
<feature type="binding site" evidence="17">
    <location>
        <position position="197"/>
    </location>
    <ligand>
        <name>Ca(2+)</name>
        <dbReference type="ChEBI" id="CHEBI:29108"/>
        <label>2</label>
    </ligand>
</feature>
<dbReference type="EC" id="1.11.1.7" evidence="3 20"/>
<evidence type="ECO:0000256" key="7">
    <source>
        <dbReference type="ARBA" id="ARBA00022723"/>
    </source>
</evidence>
<feature type="binding site" evidence="17">
    <location>
        <position position="249"/>
    </location>
    <ligand>
        <name>Ca(2+)</name>
        <dbReference type="ChEBI" id="CHEBI:29108"/>
        <label>2</label>
    </ligand>
</feature>
<dbReference type="GeneID" id="115954749"/>
<organism evidence="22 23">
    <name type="scientific">Quercus lobata</name>
    <name type="common">Valley oak</name>
    <dbReference type="NCBI Taxonomy" id="97700"/>
    <lineage>
        <taxon>Eukaryota</taxon>
        <taxon>Viridiplantae</taxon>
        <taxon>Streptophyta</taxon>
        <taxon>Embryophyta</taxon>
        <taxon>Tracheophyta</taxon>
        <taxon>Spermatophyta</taxon>
        <taxon>Magnoliopsida</taxon>
        <taxon>eudicotyledons</taxon>
        <taxon>Gunneridae</taxon>
        <taxon>Pentapetalae</taxon>
        <taxon>rosids</taxon>
        <taxon>fabids</taxon>
        <taxon>Fagales</taxon>
        <taxon>Fagaceae</taxon>
        <taxon>Quercus</taxon>
    </lineage>
</organism>
<evidence type="ECO:0000256" key="14">
    <source>
        <dbReference type="ARBA" id="ARBA00023324"/>
    </source>
</evidence>
<dbReference type="PANTHER" id="PTHR31388">
    <property type="entry name" value="PEROXIDASE 72-RELATED"/>
    <property type="match status" value="1"/>
</dbReference>
<evidence type="ECO:0000256" key="10">
    <source>
        <dbReference type="ARBA" id="ARBA00023002"/>
    </source>
</evidence>
<feature type="signal peptide" evidence="20">
    <location>
        <begin position="1"/>
        <end position="22"/>
    </location>
</feature>